<keyword evidence="5" id="KW-0949">S-adenosyl-L-methionine</keyword>
<evidence type="ECO:0000256" key="4">
    <source>
        <dbReference type="ARBA" id="ARBA00022679"/>
    </source>
</evidence>
<evidence type="ECO:0000256" key="5">
    <source>
        <dbReference type="ARBA" id="ARBA00022691"/>
    </source>
</evidence>
<dbReference type="STRING" id="307972.A0A2G8LK52"/>
<dbReference type="Proteomes" id="UP000230750">
    <property type="component" value="Unassembled WGS sequence"/>
</dbReference>
<name>A0A2G8LK52_STIJA</name>
<accession>A0A2G8LK52</accession>
<dbReference type="GO" id="GO:0005737">
    <property type="term" value="C:cytoplasm"/>
    <property type="evidence" value="ECO:0007669"/>
    <property type="project" value="TreeGrafter"/>
</dbReference>
<dbReference type="GO" id="GO:0008175">
    <property type="term" value="F:tRNA methyltransferase activity"/>
    <property type="evidence" value="ECO:0007669"/>
    <property type="project" value="TreeGrafter"/>
</dbReference>
<feature type="region of interest" description="Disordered" evidence="8">
    <location>
        <begin position="81"/>
        <end position="107"/>
    </location>
</feature>
<evidence type="ECO:0000256" key="1">
    <source>
        <dbReference type="ARBA" id="ARBA00004797"/>
    </source>
</evidence>
<evidence type="ECO:0000256" key="6">
    <source>
        <dbReference type="ARBA" id="ARBA00022694"/>
    </source>
</evidence>
<dbReference type="GO" id="GO:0102522">
    <property type="term" value="F:tRNA 4-demethylwyosine alpha-amino-alpha-carboxypropyltransferase activity"/>
    <property type="evidence" value="ECO:0007669"/>
    <property type="project" value="UniProtKB-EC"/>
</dbReference>
<dbReference type="Pfam" id="PF02475">
    <property type="entry name" value="TRM5-TYW2_MTfase"/>
    <property type="match status" value="1"/>
</dbReference>
<dbReference type="CDD" id="cd02440">
    <property type="entry name" value="AdoMet_MTases"/>
    <property type="match status" value="1"/>
</dbReference>
<evidence type="ECO:0000313" key="10">
    <source>
        <dbReference type="EMBL" id="PIK60631.1"/>
    </source>
</evidence>
<dbReference type="PANTHER" id="PTHR23245">
    <property type="entry name" value="TRNA METHYLTRANSFERASE"/>
    <property type="match status" value="1"/>
</dbReference>
<evidence type="ECO:0000313" key="11">
    <source>
        <dbReference type="Proteomes" id="UP000230750"/>
    </source>
</evidence>
<evidence type="ECO:0000256" key="3">
    <source>
        <dbReference type="ARBA" id="ARBA00022603"/>
    </source>
</evidence>
<keyword evidence="6" id="KW-0819">tRNA processing</keyword>
<dbReference type="PROSITE" id="PS51684">
    <property type="entry name" value="SAM_MT_TRM5_TYW2"/>
    <property type="match status" value="1"/>
</dbReference>
<dbReference type="EMBL" id="MRZV01000052">
    <property type="protein sequence ID" value="PIK60631.1"/>
    <property type="molecule type" value="Genomic_DNA"/>
</dbReference>
<dbReference type="FunFam" id="3.40.50.150:FF:000131">
    <property type="entry name" value="tRNA wybutosine-synthesizing protein 2/3/4"/>
    <property type="match status" value="1"/>
</dbReference>
<keyword evidence="3" id="KW-0489">Methyltransferase</keyword>
<comment type="caution">
    <text evidence="10">The sequence shown here is derived from an EMBL/GenBank/DDBJ whole genome shotgun (WGS) entry which is preliminary data.</text>
</comment>
<evidence type="ECO:0000256" key="2">
    <source>
        <dbReference type="ARBA" id="ARBA00012265"/>
    </source>
</evidence>
<keyword evidence="11" id="KW-1185">Reference proteome</keyword>
<dbReference type="PANTHER" id="PTHR23245:SF25">
    <property type="entry name" value="TRNA WYBUTOSINE-SYNTHESIZING PROTEIN 2 HOMOLOG"/>
    <property type="match status" value="1"/>
</dbReference>
<dbReference type="AlphaFoldDB" id="A0A2G8LK52"/>
<organism evidence="10 11">
    <name type="scientific">Stichopus japonicus</name>
    <name type="common">Sea cucumber</name>
    <dbReference type="NCBI Taxonomy" id="307972"/>
    <lineage>
        <taxon>Eukaryota</taxon>
        <taxon>Metazoa</taxon>
        <taxon>Echinodermata</taxon>
        <taxon>Eleutherozoa</taxon>
        <taxon>Echinozoa</taxon>
        <taxon>Holothuroidea</taxon>
        <taxon>Aspidochirotacea</taxon>
        <taxon>Aspidochirotida</taxon>
        <taxon>Stichopodidae</taxon>
        <taxon>Apostichopus</taxon>
    </lineage>
</organism>
<feature type="domain" description="SAM-dependent methyltransferase TRM5/TYW2-type" evidence="9">
    <location>
        <begin position="214"/>
        <end position="423"/>
    </location>
</feature>
<sequence length="423" mass="47258">MRKILEEFGLWDQSRKLQKITRDDVLIPVKSGIKAEFAKIFTRQRASLDIANYSHEATPANHQNTSSDISVDKRTSMTCDAKEGTPTGSVQFGRQVDSESHRKEIPPDLSCDVRTQCKECNSRISDSSSPTSSLGCFHFVLGGMEGAIVTTDTLPPSKKVKMKTPHVKLREILRELAEEKEVQWTEDLERRYSKTLGVFCGLHVEEHEWKYTWYCYDIRHSMFSAGNISEKIRVGSLICQGETVVDLFAGIGYFVLPYLVHAGATFVHACEWNPHAVEALKRNLELNKMKEKCQIHFGDCRKVCPRSVADRVNLGLIPSSECSWPVACAALKPSGGTLHIHGNVESHSSEQKRPREESRTAIGASDKLNEETVSVNCSRSGSHFSNSGLEVSAKTEHEEMEGDVSAGIGKNVHWVAWARHIKC</sequence>
<keyword evidence="4" id="KW-0808">Transferase</keyword>
<evidence type="ECO:0000256" key="7">
    <source>
        <dbReference type="ARBA" id="ARBA00049400"/>
    </source>
</evidence>
<dbReference type="InterPro" id="IPR029063">
    <property type="entry name" value="SAM-dependent_MTases_sf"/>
</dbReference>
<evidence type="ECO:0000256" key="8">
    <source>
        <dbReference type="SAM" id="MobiDB-lite"/>
    </source>
</evidence>
<dbReference type="OrthoDB" id="408788at2759"/>
<feature type="compositionally biased region" description="Basic and acidic residues" evidence="8">
    <location>
        <begin position="342"/>
        <end position="359"/>
    </location>
</feature>
<dbReference type="GO" id="GO:0030488">
    <property type="term" value="P:tRNA methylation"/>
    <property type="evidence" value="ECO:0007669"/>
    <property type="project" value="TreeGrafter"/>
</dbReference>
<feature type="non-terminal residue" evidence="10">
    <location>
        <position position="423"/>
    </location>
</feature>
<dbReference type="EC" id="2.5.1.114" evidence="2"/>
<comment type="catalytic activity">
    <reaction evidence="7">
        <text>4-demethylwyosine(37) in tRNA(Phe) + S-adenosyl-L-methionine = 4-demethyl-7-[(3S)-3-amino-3-carboxypropyl]wyosine(37) in tRNA(Phe) + S-methyl-5'-thioadenosine + H(+)</text>
        <dbReference type="Rhea" id="RHEA:36355"/>
        <dbReference type="Rhea" id="RHEA-COMP:10164"/>
        <dbReference type="Rhea" id="RHEA-COMP:10378"/>
        <dbReference type="ChEBI" id="CHEBI:15378"/>
        <dbReference type="ChEBI" id="CHEBI:17509"/>
        <dbReference type="ChEBI" id="CHEBI:59789"/>
        <dbReference type="ChEBI" id="CHEBI:64315"/>
        <dbReference type="ChEBI" id="CHEBI:73550"/>
        <dbReference type="EC" id="2.5.1.114"/>
    </reaction>
</comment>
<dbReference type="GO" id="GO:0031591">
    <property type="term" value="P:wybutosine biosynthetic process"/>
    <property type="evidence" value="ECO:0007669"/>
    <property type="project" value="TreeGrafter"/>
</dbReference>
<feature type="compositionally biased region" description="Basic and acidic residues" evidence="8">
    <location>
        <begin position="96"/>
        <end position="106"/>
    </location>
</feature>
<proteinExistence type="predicted"/>
<dbReference type="SUPFAM" id="SSF53335">
    <property type="entry name" value="S-adenosyl-L-methionine-dependent methyltransferases"/>
    <property type="match status" value="1"/>
</dbReference>
<dbReference type="Gene3D" id="3.40.50.150">
    <property type="entry name" value="Vaccinia Virus protein VP39"/>
    <property type="match status" value="1"/>
</dbReference>
<dbReference type="InterPro" id="IPR056743">
    <property type="entry name" value="TRM5-TYW2-like_MTfase"/>
</dbReference>
<dbReference type="InterPro" id="IPR030382">
    <property type="entry name" value="MeTrfase_TRM5/TYW2"/>
</dbReference>
<evidence type="ECO:0000259" key="9">
    <source>
        <dbReference type="PROSITE" id="PS51684"/>
    </source>
</evidence>
<comment type="pathway">
    <text evidence="1">tRNA modification; wybutosine-tRNA(Phe) biosynthesis.</text>
</comment>
<protein>
    <recommendedName>
        <fullName evidence="2">tRNA(Phe) (4-demethylwyosine(37)-C(7)) aminocarboxypropyltransferase</fullName>
        <ecNumber evidence="2">2.5.1.114</ecNumber>
    </recommendedName>
</protein>
<feature type="region of interest" description="Disordered" evidence="8">
    <location>
        <begin position="341"/>
        <end position="365"/>
    </location>
</feature>
<reference evidence="10 11" key="1">
    <citation type="journal article" date="2017" name="PLoS Biol.">
        <title>The sea cucumber genome provides insights into morphological evolution and visceral regeneration.</title>
        <authorList>
            <person name="Zhang X."/>
            <person name="Sun L."/>
            <person name="Yuan J."/>
            <person name="Sun Y."/>
            <person name="Gao Y."/>
            <person name="Zhang L."/>
            <person name="Li S."/>
            <person name="Dai H."/>
            <person name="Hamel J.F."/>
            <person name="Liu C."/>
            <person name="Yu Y."/>
            <person name="Liu S."/>
            <person name="Lin W."/>
            <person name="Guo K."/>
            <person name="Jin S."/>
            <person name="Xu P."/>
            <person name="Storey K.B."/>
            <person name="Huan P."/>
            <person name="Zhang T."/>
            <person name="Zhou Y."/>
            <person name="Zhang J."/>
            <person name="Lin C."/>
            <person name="Li X."/>
            <person name="Xing L."/>
            <person name="Huo D."/>
            <person name="Sun M."/>
            <person name="Wang L."/>
            <person name="Mercier A."/>
            <person name="Li F."/>
            <person name="Yang H."/>
            <person name="Xiang J."/>
        </authorList>
    </citation>
    <scope>NUCLEOTIDE SEQUENCE [LARGE SCALE GENOMIC DNA]</scope>
    <source>
        <strain evidence="10">Shaxun</strain>
        <tissue evidence="10">Muscle</tissue>
    </source>
</reference>
<gene>
    <name evidence="10" type="ORF">BSL78_02475</name>
</gene>